<evidence type="ECO:0000256" key="6">
    <source>
        <dbReference type="ARBA" id="ARBA00022692"/>
    </source>
</evidence>
<sequence length="257" mass="26829">MRSFTGGARLLGTGFAVLLRSPKHLLLGAVPALLSAVLLLGGLGALIYFSPDLVSWLTPFADGWAEFARQVLRVLLGIALVGAAGLLGALSFIALTLLIGGPFYEAIAEHAERQMGLDTSGDGAGSTRQLARGVRDSLKLVAVALPGAVVLFVIGLIPVAGQVAAVVLGALFGAWVISLEMVGLVFGRRGLPFGERHRRLREHRAMVLGFGLPAYLLCLVPVLQLVVIPAAVVGGTVLAHRVLDSGRDVVDSRYSGQ</sequence>
<keyword evidence="9 10" id="KW-0472">Membrane</keyword>
<comment type="subcellular location">
    <subcellularLocation>
        <location evidence="1">Membrane</location>
        <topology evidence="1">Multi-pass membrane protein</topology>
    </subcellularLocation>
</comment>
<reference evidence="12" key="1">
    <citation type="journal article" date="2019" name="Int. J. Syst. Evol. Microbiol.">
        <title>The Global Catalogue of Microorganisms (GCM) 10K type strain sequencing project: providing services to taxonomists for standard genome sequencing and annotation.</title>
        <authorList>
            <consortium name="The Broad Institute Genomics Platform"/>
            <consortium name="The Broad Institute Genome Sequencing Center for Infectious Disease"/>
            <person name="Wu L."/>
            <person name="Ma J."/>
        </authorList>
    </citation>
    <scope>NUCLEOTIDE SEQUENCE [LARGE SCALE GENOMIC DNA]</scope>
    <source>
        <strain evidence="12">WLHS5</strain>
    </source>
</reference>
<protein>
    <submittedName>
        <fullName evidence="11">EI24 domain-containing protein</fullName>
    </submittedName>
</protein>
<evidence type="ECO:0000256" key="3">
    <source>
        <dbReference type="ARBA" id="ARBA00022475"/>
    </source>
</evidence>
<keyword evidence="6 10" id="KW-0812">Transmembrane</keyword>
<keyword evidence="5" id="KW-0028">Amino-acid biosynthesis</keyword>
<keyword evidence="8" id="KW-0764">Sulfate transport</keyword>
<keyword evidence="12" id="KW-1185">Reference proteome</keyword>
<dbReference type="Proteomes" id="UP001596504">
    <property type="component" value="Unassembled WGS sequence"/>
</dbReference>
<dbReference type="RefSeq" id="WP_380672258.1">
    <property type="nucleotide sequence ID" value="NZ_JBHTCJ010000016.1"/>
</dbReference>
<keyword evidence="7 10" id="KW-1133">Transmembrane helix</keyword>
<evidence type="ECO:0000256" key="7">
    <source>
        <dbReference type="ARBA" id="ARBA00022989"/>
    </source>
</evidence>
<name>A0ABW2LPJ2_9PSEU</name>
<gene>
    <name evidence="11" type="ORF">ACFQRI_23895</name>
</gene>
<dbReference type="PANTHER" id="PTHR37468:SF1">
    <property type="entry name" value="SULFATE TRANSPORTER CYSZ"/>
    <property type="match status" value="1"/>
</dbReference>
<evidence type="ECO:0000256" key="4">
    <source>
        <dbReference type="ARBA" id="ARBA00022519"/>
    </source>
</evidence>
<evidence type="ECO:0000256" key="2">
    <source>
        <dbReference type="ARBA" id="ARBA00022448"/>
    </source>
</evidence>
<keyword evidence="2" id="KW-0813">Transport</keyword>
<organism evidence="11 12">
    <name type="scientific">Saccharopolyspora griseoalba</name>
    <dbReference type="NCBI Taxonomy" id="1431848"/>
    <lineage>
        <taxon>Bacteria</taxon>
        <taxon>Bacillati</taxon>
        <taxon>Actinomycetota</taxon>
        <taxon>Actinomycetes</taxon>
        <taxon>Pseudonocardiales</taxon>
        <taxon>Pseudonocardiaceae</taxon>
        <taxon>Saccharopolyspora</taxon>
    </lineage>
</organism>
<evidence type="ECO:0000256" key="8">
    <source>
        <dbReference type="ARBA" id="ARBA00023032"/>
    </source>
</evidence>
<dbReference type="PANTHER" id="PTHR37468">
    <property type="entry name" value="SULFATE TRANSPORTER CYSZ"/>
    <property type="match status" value="1"/>
</dbReference>
<evidence type="ECO:0000256" key="9">
    <source>
        <dbReference type="ARBA" id="ARBA00023136"/>
    </source>
</evidence>
<accession>A0ABW2LPJ2</accession>
<feature type="transmembrane region" description="Helical" evidence="10">
    <location>
        <begin position="71"/>
        <end position="99"/>
    </location>
</feature>
<keyword evidence="4" id="KW-0997">Cell inner membrane</keyword>
<feature type="transmembrane region" description="Helical" evidence="10">
    <location>
        <begin position="138"/>
        <end position="157"/>
    </location>
</feature>
<evidence type="ECO:0000256" key="10">
    <source>
        <dbReference type="SAM" id="Phobius"/>
    </source>
</evidence>
<evidence type="ECO:0000313" key="12">
    <source>
        <dbReference type="Proteomes" id="UP001596504"/>
    </source>
</evidence>
<comment type="caution">
    <text evidence="11">The sequence shown here is derived from an EMBL/GenBank/DDBJ whole genome shotgun (WGS) entry which is preliminary data.</text>
</comment>
<evidence type="ECO:0000256" key="5">
    <source>
        <dbReference type="ARBA" id="ARBA00022605"/>
    </source>
</evidence>
<evidence type="ECO:0000256" key="1">
    <source>
        <dbReference type="ARBA" id="ARBA00004141"/>
    </source>
</evidence>
<feature type="transmembrane region" description="Helical" evidence="10">
    <location>
        <begin position="163"/>
        <end position="186"/>
    </location>
</feature>
<dbReference type="EMBL" id="JBHTCJ010000016">
    <property type="protein sequence ID" value="MFC7344459.1"/>
    <property type="molecule type" value="Genomic_DNA"/>
</dbReference>
<evidence type="ECO:0000313" key="11">
    <source>
        <dbReference type="EMBL" id="MFC7344459.1"/>
    </source>
</evidence>
<proteinExistence type="predicted"/>
<dbReference type="InterPro" id="IPR050480">
    <property type="entry name" value="CysZ-like"/>
</dbReference>
<feature type="transmembrane region" description="Helical" evidence="10">
    <location>
        <begin position="25"/>
        <end position="51"/>
    </location>
</feature>
<keyword evidence="3" id="KW-1003">Cell membrane</keyword>
<dbReference type="Pfam" id="PF07264">
    <property type="entry name" value="EI24"/>
    <property type="match status" value="1"/>
</dbReference>
<dbReference type="InterPro" id="IPR059112">
    <property type="entry name" value="CysZ/EI24"/>
</dbReference>
<feature type="transmembrane region" description="Helical" evidence="10">
    <location>
        <begin position="207"/>
        <end position="232"/>
    </location>
</feature>